<evidence type="ECO:0000313" key="1">
    <source>
        <dbReference type="EMBL" id="CAA7406889.1"/>
    </source>
</evidence>
<proteinExistence type="predicted"/>
<dbReference type="AlphaFoldDB" id="A0A7I8LA79"/>
<name>A0A7I8LA79_SPIIN</name>
<gene>
    <name evidence="1" type="ORF">SI8410_13017567</name>
</gene>
<accession>A0A7I8LA79</accession>
<dbReference type="EMBL" id="LR746276">
    <property type="protein sequence ID" value="CAA7406889.1"/>
    <property type="molecule type" value="Genomic_DNA"/>
</dbReference>
<dbReference type="Proteomes" id="UP000663760">
    <property type="component" value="Chromosome 13"/>
</dbReference>
<organism evidence="1 2">
    <name type="scientific">Spirodela intermedia</name>
    <name type="common">Intermediate duckweed</name>
    <dbReference type="NCBI Taxonomy" id="51605"/>
    <lineage>
        <taxon>Eukaryota</taxon>
        <taxon>Viridiplantae</taxon>
        <taxon>Streptophyta</taxon>
        <taxon>Embryophyta</taxon>
        <taxon>Tracheophyta</taxon>
        <taxon>Spermatophyta</taxon>
        <taxon>Magnoliopsida</taxon>
        <taxon>Liliopsida</taxon>
        <taxon>Araceae</taxon>
        <taxon>Lemnoideae</taxon>
        <taxon>Spirodela</taxon>
    </lineage>
</organism>
<sequence>MGLVLHFAPSNMVMIWPSYSDINGGVFGKIFGIRNGYIGPFHSS</sequence>
<reference evidence="1" key="1">
    <citation type="submission" date="2020-02" db="EMBL/GenBank/DDBJ databases">
        <authorList>
            <person name="Scholz U."/>
            <person name="Mascher M."/>
            <person name="Fiebig A."/>
        </authorList>
    </citation>
    <scope>NUCLEOTIDE SEQUENCE</scope>
</reference>
<protein>
    <submittedName>
        <fullName evidence="1">Uncharacterized protein</fullName>
    </submittedName>
</protein>
<evidence type="ECO:0000313" key="2">
    <source>
        <dbReference type="Proteomes" id="UP000663760"/>
    </source>
</evidence>
<keyword evidence="2" id="KW-1185">Reference proteome</keyword>